<comment type="caution">
    <text evidence="1">The sequence shown here is derived from an EMBL/GenBank/DDBJ whole genome shotgun (WGS) entry which is preliminary data.</text>
</comment>
<dbReference type="STRING" id="94130.A0A2Z6RJD3"/>
<dbReference type="Proteomes" id="UP000615446">
    <property type="component" value="Unassembled WGS sequence"/>
</dbReference>
<keyword evidence="3" id="KW-1185">Reference proteome</keyword>
<reference evidence="1 3" key="1">
    <citation type="submission" date="2017-11" db="EMBL/GenBank/DDBJ databases">
        <title>The genome of Rhizophagus clarus HR1 reveals common genetic basis of auxotrophy among arbuscular mycorrhizal fungi.</title>
        <authorList>
            <person name="Kobayashi Y."/>
        </authorList>
    </citation>
    <scope>NUCLEOTIDE SEQUENCE [LARGE SCALE GENOMIC DNA]</scope>
    <source>
        <strain evidence="1 3">HR1</strain>
    </source>
</reference>
<accession>A0A2Z6RJD3</accession>
<evidence type="ECO:0000313" key="3">
    <source>
        <dbReference type="Proteomes" id="UP000247702"/>
    </source>
</evidence>
<proteinExistence type="predicted"/>
<dbReference type="OrthoDB" id="2315391at2759"/>
<protein>
    <recommendedName>
        <fullName evidence="4">Crinkler effector protein N-terminal domain-containing protein</fullName>
    </recommendedName>
</protein>
<dbReference type="Proteomes" id="UP000247702">
    <property type="component" value="Unassembled WGS sequence"/>
</dbReference>
<name>A0A2Z6RJD3_9GLOM</name>
<evidence type="ECO:0000313" key="1">
    <source>
        <dbReference type="EMBL" id="GBB92486.1"/>
    </source>
</evidence>
<sequence length="742" mass="86756">MMKPGRDLNEYFDDAEKKPKKRYIHVFIVPTAVAPAVEAIIEEIIKDTRERRPGSPNKLEMPLQQRNFEPAMRKVNVTVKSHIENIISKSGYWCLVSGGGPGIGKTRFGHDLFYYVKENLEKPKEWSSIHFEYLYIDFGNGIQLDELDYRYPTTVIFGLRIAYAFFIEKKYDMKFEEFRSLARVHCHNLDVHFNVDNVIKSCRKSLKLSVGEQFFLYLHIDEFQLIDTWDKKDNTSPPKELFKSMISSLSRYIVPTSFSMTISDTFVLPFLSGTAPHAVIEQKEASKISFEFIECPLLNIASMIRIMDHFAMKFKAPTYDNHIYKWKLCAPLLQLLMDTGGLPRALEQLFIQCFWSGRNCDDFFQNLENQNFNSIFEEVKHALNMRYNIKDYVLDNEHLATKILYNCVEGKSLTRDTCLDNNSNVKVRDLERDGRVILSKDDRDPDKRVIMHMPFFFVCLYNEVLKLLDAELMNKAFRVSDRMYWQEWELFVLHHEAFRTNLTIKMGTKSLTLRDLYPGATGEDIYLDIPVDLKNLRVCEAINQFLKNPVLKNRFDSKLIDLMSGEVIVINAQSAKFSDIFLVRKAAFDVLDVITIIQCKWDYGSKEITETEVKDEDVKNLRGLIKYFNQLYQRCELVTILFTTQPYSGPEDIRGVLNISKDNFDKHFDPVFSSRAVFFFTKDINPNFWEINRLKNTLEGIGDTFIGDVKKRPYVNAKDFYDKNPEAKRQKLNFFPFELPDD</sequence>
<evidence type="ECO:0008006" key="4">
    <source>
        <dbReference type="Google" id="ProtNLM"/>
    </source>
</evidence>
<evidence type="ECO:0000313" key="2">
    <source>
        <dbReference type="EMBL" id="GES88686.1"/>
    </source>
</evidence>
<gene>
    <name evidence="2" type="ORF">RCL2_001561800</name>
    <name evidence="1" type="ORF">RclHR1_20100003</name>
</gene>
<dbReference type="EMBL" id="BLAL01000180">
    <property type="protein sequence ID" value="GES88686.1"/>
    <property type="molecule type" value="Genomic_DNA"/>
</dbReference>
<organism evidence="1 3">
    <name type="scientific">Rhizophagus clarus</name>
    <dbReference type="NCBI Taxonomy" id="94130"/>
    <lineage>
        <taxon>Eukaryota</taxon>
        <taxon>Fungi</taxon>
        <taxon>Fungi incertae sedis</taxon>
        <taxon>Mucoromycota</taxon>
        <taxon>Glomeromycotina</taxon>
        <taxon>Glomeromycetes</taxon>
        <taxon>Glomerales</taxon>
        <taxon>Glomeraceae</taxon>
        <taxon>Rhizophagus</taxon>
    </lineage>
</organism>
<reference evidence="2" key="2">
    <citation type="submission" date="2019-10" db="EMBL/GenBank/DDBJ databases">
        <title>Conservation and host-specific expression of non-tandemly repeated heterogenous ribosome RNA gene in arbuscular mycorrhizal fungi.</title>
        <authorList>
            <person name="Maeda T."/>
            <person name="Kobayashi Y."/>
            <person name="Nakagawa T."/>
            <person name="Ezawa T."/>
            <person name="Yamaguchi K."/>
            <person name="Bino T."/>
            <person name="Nishimoto Y."/>
            <person name="Shigenobu S."/>
            <person name="Kawaguchi M."/>
        </authorList>
    </citation>
    <scope>NUCLEOTIDE SEQUENCE</scope>
    <source>
        <strain evidence="2">HR1</strain>
    </source>
</reference>
<dbReference type="EMBL" id="BEXD01001126">
    <property type="protein sequence ID" value="GBB92486.1"/>
    <property type="molecule type" value="Genomic_DNA"/>
</dbReference>
<dbReference type="AlphaFoldDB" id="A0A2Z6RJD3"/>